<keyword evidence="3" id="KW-1185">Reference proteome</keyword>
<dbReference type="STRING" id="341454.A0A4S2MRB7"/>
<feature type="compositionally biased region" description="Basic and acidic residues" evidence="1">
    <location>
        <begin position="146"/>
        <end position="163"/>
    </location>
</feature>
<dbReference type="OrthoDB" id="10253744at2759"/>
<dbReference type="Proteomes" id="UP000298138">
    <property type="component" value="Unassembled WGS sequence"/>
</dbReference>
<evidence type="ECO:0000256" key="1">
    <source>
        <dbReference type="SAM" id="MobiDB-lite"/>
    </source>
</evidence>
<feature type="region of interest" description="Disordered" evidence="1">
    <location>
        <begin position="144"/>
        <end position="163"/>
    </location>
</feature>
<dbReference type="AlphaFoldDB" id="A0A4S2MRB7"/>
<dbReference type="EMBL" id="ML220155">
    <property type="protein sequence ID" value="TGZ77337.1"/>
    <property type="molecule type" value="Genomic_DNA"/>
</dbReference>
<dbReference type="InterPro" id="IPR009737">
    <property type="entry name" value="Aim32/Apd1-like"/>
</dbReference>
<dbReference type="FunCoup" id="A0A4S2MRB7">
    <property type="interactions" value="34"/>
</dbReference>
<dbReference type="InParanoid" id="A0A4S2MRB7"/>
<dbReference type="Pfam" id="PF06999">
    <property type="entry name" value="Suc_Fer-like"/>
    <property type="match status" value="1"/>
</dbReference>
<evidence type="ECO:0000313" key="3">
    <source>
        <dbReference type="Proteomes" id="UP000298138"/>
    </source>
</evidence>
<dbReference type="PANTHER" id="PTHR31902">
    <property type="entry name" value="ACTIN PATCHES DISTAL PROTEIN 1"/>
    <property type="match status" value="1"/>
</dbReference>
<sequence>MPLAALFNRLLTTTPDPNSSEASSTTPEPTPTAPGKSTTAPTAAALFPQPPPPPSSSNDKKDCTHDCAACPSYPRAFEKIGIDTEEPLWGNVKAWRSHLIVATGQDDWIRDVEDIEGSVMAGVKRVVDGGVREKIEKLVDVVSGKGGEKDKDKDKGKKEKKGEGRIMISASNMHVDDDEDGATVVMVPGFEVASGVRETDAEWVVRHLEAGPGCDEPLLSSDSSPPESTSTTTATTPAPPPHITFRPFPHQTLILLCSHRRRDARCGISAPILRKEFERHLSPRGLWRDLTDWREGGVKVLFVNHVGGHKFAANCIVYQKDGNGEVGKGVWLARVKPRDVEGIVGWVLGERGVEEEMVRGGFDRGRGLYLWSPSYRVTSPMTLLYAHHFLGHCRWKGIYSTEYSKYANPVMLDTSTQ</sequence>
<feature type="compositionally biased region" description="Low complexity" evidence="1">
    <location>
        <begin position="215"/>
        <end position="236"/>
    </location>
</feature>
<feature type="region of interest" description="Disordered" evidence="1">
    <location>
        <begin position="214"/>
        <end position="244"/>
    </location>
</feature>
<name>A0A4S2MRB7_9PEZI</name>
<evidence type="ECO:0008006" key="4">
    <source>
        <dbReference type="Google" id="ProtNLM"/>
    </source>
</evidence>
<dbReference type="InterPro" id="IPR036249">
    <property type="entry name" value="Thioredoxin-like_sf"/>
</dbReference>
<feature type="region of interest" description="Disordered" evidence="1">
    <location>
        <begin position="1"/>
        <end position="63"/>
    </location>
</feature>
<gene>
    <name evidence="2" type="ORF">EX30DRAFT_366807</name>
</gene>
<protein>
    <recommendedName>
        <fullName evidence="4">Sucraseferredoxin-like protein</fullName>
    </recommendedName>
</protein>
<dbReference type="Gene3D" id="3.40.30.10">
    <property type="entry name" value="Glutaredoxin"/>
    <property type="match status" value="1"/>
</dbReference>
<accession>A0A4S2MRB7</accession>
<evidence type="ECO:0000313" key="2">
    <source>
        <dbReference type="EMBL" id="TGZ77337.1"/>
    </source>
</evidence>
<reference evidence="2 3" key="1">
    <citation type="submission" date="2019-04" db="EMBL/GenBank/DDBJ databases">
        <title>Comparative genomics and transcriptomics to analyze fruiting body development in filamentous ascomycetes.</title>
        <authorList>
            <consortium name="DOE Joint Genome Institute"/>
            <person name="Lutkenhaus R."/>
            <person name="Traeger S."/>
            <person name="Breuer J."/>
            <person name="Kuo A."/>
            <person name="Lipzen A."/>
            <person name="Pangilinan J."/>
            <person name="Dilworth D."/>
            <person name="Sandor L."/>
            <person name="Poggeler S."/>
            <person name="Barry K."/>
            <person name="Grigoriev I.V."/>
            <person name="Nowrousian M."/>
        </authorList>
    </citation>
    <scope>NUCLEOTIDE SEQUENCE [LARGE SCALE GENOMIC DNA]</scope>
    <source>
        <strain evidence="2 3">CBS 389.68</strain>
    </source>
</reference>
<dbReference type="CDD" id="cd03062">
    <property type="entry name" value="TRX_Fd_Sucrase"/>
    <property type="match status" value="1"/>
</dbReference>
<proteinExistence type="predicted"/>
<dbReference type="PANTHER" id="PTHR31902:SF14">
    <property type="entry name" value="ACTIN PATCHES DISTAL PROTEIN 1"/>
    <property type="match status" value="1"/>
</dbReference>
<feature type="compositionally biased region" description="Low complexity" evidence="1">
    <location>
        <begin position="19"/>
        <end position="47"/>
    </location>
</feature>
<organism evidence="2 3">
    <name type="scientific">Ascodesmis nigricans</name>
    <dbReference type="NCBI Taxonomy" id="341454"/>
    <lineage>
        <taxon>Eukaryota</taxon>
        <taxon>Fungi</taxon>
        <taxon>Dikarya</taxon>
        <taxon>Ascomycota</taxon>
        <taxon>Pezizomycotina</taxon>
        <taxon>Pezizomycetes</taxon>
        <taxon>Pezizales</taxon>
        <taxon>Ascodesmidaceae</taxon>
        <taxon>Ascodesmis</taxon>
    </lineage>
</organism>
<dbReference type="SUPFAM" id="SSF52833">
    <property type="entry name" value="Thioredoxin-like"/>
    <property type="match status" value="1"/>
</dbReference>